<dbReference type="OrthoDB" id="1199105at2"/>
<evidence type="ECO:0000313" key="3">
    <source>
        <dbReference type="Proteomes" id="UP000279600"/>
    </source>
</evidence>
<dbReference type="Pfam" id="PF19777">
    <property type="entry name" value="DUF6263"/>
    <property type="match status" value="1"/>
</dbReference>
<gene>
    <name evidence="2" type="ORF">EJ995_00510</name>
</gene>
<keyword evidence="3" id="KW-1185">Reference proteome</keyword>
<feature type="signal peptide" evidence="1">
    <location>
        <begin position="1"/>
        <end position="18"/>
    </location>
</feature>
<protein>
    <recommendedName>
        <fullName evidence="4">DUF4412 domain-containing protein</fullName>
    </recommendedName>
</protein>
<dbReference type="EMBL" id="CP034549">
    <property type="protein sequence ID" value="AZQ42788.1"/>
    <property type="molecule type" value="Genomic_DNA"/>
</dbReference>
<organism evidence="2 3">
    <name type="scientific">Nonlabens ponticola</name>
    <dbReference type="NCBI Taxonomy" id="2496866"/>
    <lineage>
        <taxon>Bacteria</taxon>
        <taxon>Pseudomonadati</taxon>
        <taxon>Bacteroidota</taxon>
        <taxon>Flavobacteriia</taxon>
        <taxon>Flavobacteriales</taxon>
        <taxon>Flavobacteriaceae</taxon>
        <taxon>Nonlabens</taxon>
    </lineage>
</organism>
<sequence length="243" mass="26375">MKKLLLLAFIAITAQTYAQESVLLRTNYNEGDVYTASVVQKQIIGMDGSTDMTILMEMEVTDVAQDTIKTASKITSIDMKMNQGGMVMNYNSDMDEEDLDQTGKMMKTQFDPMMEAVIYSSLDRYGNTLSTKADPALPGMDQFTSGQSSIDFPKEEVSVGSSWTTENTNQGMNVKTTYTVTKIEDGKVYVDLNGVVSGAGTGELKGTADIDIATGATNNDSEIVVTAQGMQVTVISTMEMSKQ</sequence>
<dbReference type="Proteomes" id="UP000279600">
    <property type="component" value="Chromosome"/>
</dbReference>
<accession>A0A3S9MUE3</accession>
<evidence type="ECO:0000256" key="1">
    <source>
        <dbReference type="SAM" id="SignalP"/>
    </source>
</evidence>
<name>A0A3S9MUE3_9FLAO</name>
<evidence type="ECO:0000313" key="2">
    <source>
        <dbReference type="EMBL" id="AZQ42788.1"/>
    </source>
</evidence>
<dbReference type="RefSeq" id="WP_126444566.1">
    <property type="nucleotide sequence ID" value="NZ_CP034549.1"/>
</dbReference>
<reference evidence="2 3" key="1">
    <citation type="submission" date="2018-12" db="EMBL/GenBank/DDBJ databases">
        <title>Complete genome of Nonlabens sp. MJ115.</title>
        <authorList>
            <person name="Choi H.S."/>
            <person name="Jung J."/>
        </authorList>
    </citation>
    <scope>NUCLEOTIDE SEQUENCE [LARGE SCALE GENOMIC DNA]</scope>
    <source>
        <strain evidence="2 3">MJ115</strain>
    </source>
</reference>
<dbReference type="AlphaFoldDB" id="A0A3S9MUE3"/>
<keyword evidence="1" id="KW-0732">Signal</keyword>
<evidence type="ECO:0008006" key="4">
    <source>
        <dbReference type="Google" id="ProtNLM"/>
    </source>
</evidence>
<dbReference type="InterPro" id="IPR046230">
    <property type="entry name" value="DUF6263"/>
</dbReference>
<feature type="chain" id="PRO_5019443057" description="DUF4412 domain-containing protein" evidence="1">
    <location>
        <begin position="19"/>
        <end position="243"/>
    </location>
</feature>
<dbReference type="KEGG" id="noj:EJ995_00510"/>
<proteinExistence type="predicted"/>